<comment type="subcellular location">
    <subcellularLocation>
        <location evidence="1">Cell membrane</location>
        <topology evidence="1">Multi-pass membrane protein</topology>
    </subcellularLocation>
</comment>
<dbReference type="Proteomes" id="UP001153620">
    <property type="component" value="Chromosome 4"/>
</dbReference>
<keyword evidence="10" id="KW-1185">Reference proteome</keyword>
<accession>A0A9N9SAR3</accession>
<evidence type="ECO:0008006" key="11">
    <source>
        <dbReference type="Google" id="ProtNLM"/>
    </source>
</evidence>
<gene>
    <name evidence="9" type="ORF">CHIRRI_LOCUS14233</name>
</gene>
<dbReference type="GO" id="GO:0005886">
    <property type="term" value="C:plasma membrane"/>
    <property type="evidence" value="ECO:0007669"/>
    <property type="project" value="UniProtKB-SubCell"/>
</dbReference>
<keyword evidence="3 8" id="KW-0812">Transmembrane</keyword>
<dbReference type="PANTHER" id="PTHR42643:SF30">
    <property type="entry name" value="IONOTROPIC RECEPTOR 40A-RELATED"/>
    <property type="match status" value="1"/>
</dbReference>
<feature type="transmembrane region" description="Helical" evidence="8">
    <location>
        <begin position="252"/>
        <end position="273"/>
    </location>
</feature>
<feature type="transmembrane region" description="Helical" evidence="8">
    <location>
        <begin position="1002"/>
        <end position="1027"/>
    </location>
</feature>
<evidence type="ECO:0000256" key="3">
    <source>
        <dbReference type="ARBA" id="ARBA00022692"/>
    </source>
</evidence>
<proteinExistence type="predicted"/>
<evidence type="ECO:0000256" key="8">
    <source>
        <dbReference type="SAM" id="Phobius"/>
    </source>
</evidence>
<reference evidence="9" key="1">
    <citation type="submission" date="2022-01" db="EMBL/GenBank/DDBJ databases">
        <authorList>
            <person name="King R."/>
        </authorList>
    </citation>
    <scope>NUCLEOTIDE SEQUENCE</scope>
</reference>
<dbReference type="OrthoDB" id="7739311at2759"/>
<feature type="transmembrane region" description="Helical" evidence="8">
    <location>
        <begin position="309"/>
        <end position="328"/>
    </location>
</feature>
<keyword evidence="2" id="KW-1003">Cell membrane</keyword>
<keyword evidence="5 8" id="KW-0472">Membrane</keyword>
<keyword evidence="4 8" id="KW-1133">Transmembrane helix</keyword>
<dbReference type="EMBL" id="OU895880">
    <property type="protein sequence ID" value="CAG9811424.1"/>
    <property type="molecule type" value="Genomic_DNA"/>
</dbReference>
<protein>
    <recommendedName>
        <fullName evidence="11">Ionotropic receptor</fullName>
    </recommendedName>
</protein>
<evidence type="ECO:0000256" key="2">
    <source>
        <dbReference type="ARBA" id="ARBA00022475"/>
    </source>
</evidence>
<evidence type="ECO:0000313" key="9">
    <source>
        <dbReference type="EMBL" id="CAG9811424.1"/>
    </source>
</evidence>
<evidence type="ECO:0000256" key="5">
    <source>
        <dbReference type="ARBA" id="ARBA00023136"/>
    </source>
</evidence>
<keyword evidence="6" id="KW-0675">Receptor</keyword>
<dbReference type="AlphaFoldDB" id="A0A9N9SAR3"/>
<dbReference type="PANTHER" id="PTHR42643">
    <property type="entry name" value="IONOTROPIC RECEPTOR 20A-RELATED"/>
    <property type="match status" value="1"/>
</dbReference>
<evidence type="ECO:0000313" key="10">
    <source>
        <dbReference type="Proteomes" id="UP001153620"/>
    </source>
</evidence>
<evidence type="ECO:0000256" key="7">
    <source>
        <dbReference type="ARBA" id="ARBA00023180"/>
    </source>
</evidence>
<evidence type="ECO:0000256" key="6">
    <source>
        <dbReference type="ARBA" id="ARBA00023170"/>
    </source>
</evidence>
<organism evidence="9 10">
    <name type="scientific">Chironomus riparius</name>
    <dbReference type="NCBI Taxonomy" id="315576"/>
    <lineage>
        <taxon>Eukaryota</taxon>
        <taxon>Metazoa</taxon>
        <taxon>Ecdysozoa</taxon>
        <taxon>Arthropoda</taxon>
        <taxon>Hexapoda</taxon>
        <taxon>Insecta</taxon>
        <taxon>Pterygota</taxon>
        <taxon>Neoptera</taxon>
        <taxon>Endopterygota</taxon>
        <taxon>Diptera</taxon>
        <taxon>Nematocera</taxon>
        <taxon>Chironomoidea</taxon>
        <taxon>Chironomidae</taxon>
        <taxon>Chironominae</taxon>
        <taxon>Chironomus</taxon>
    </lineage>
</organism>
<evidence type="ECO:0000256" key="4">
    <source>
        <dbReference type="ARBA" id="ARBA00022989"/>
    </source>
</evidence>
<dbReference type="Gene3D" id="1.10.287.70">
    <property type="match status" value="2"/>
</dbReference>
<evidence type="ECO:0000256" key="1">
    <source>
        <dbReference type="ARBA" id="ARBA00004651"/>
    </source>
</evidence>
<sequence length="1135" mass="132352">MENLNNSMTVTLINIQDPQNRIKKLEDQTILLFDDFAKFENFNYKDLLNLKYINPVRLLVYVVNGSKSAFSSIKTDLVIPPFYYFIILDTKINLYTFENRNDLTYCHESQRLIKFNEFSTKSSKWIKSPIFPKKYKNFYSCKMVIGVVDQSNILRIDFKEEISSGPIVNLLLTISDLLNFELTIVACFEPKCFDKVKKSYYVYNIISTQNLDSHALSIETKPWWKNVMLNIECSDLYTSFEKVLLPFDRETWISLLLTFASSVAVILIINRFSKNVQNLFFGSAIQSPTFNIFRAFFGIGQTRLPRESFARLILLSFVMWCLVVRTAYQGKLFEFTTTAIRKPELRTLEELRHQNFTLFLPENQNFSSFEGLLERIIDLKLKFIPLLDYSQIYLQNLTDPTFTGTVLTCDIEHEMSIYYMQRPMAKRFISTPISRSSYALGFVYPNLWNERLQDIVEGLITGGIINMFLERFTKSRWNLESGNFESDKVVLNLSHLGFGFQICIFAIYGAFLDPQNWNKKLEDQTILLFDDFATFENFNYKDLLNLKYINPVRLLVYVVNGSKSAFSSIKTDLVIPPFYFFIILDRNINLYTFENRNDLTYCHESQKLIKINEFSTKSSKWIKSPIFPKKYKNFYSCKMVISLSATSNLFRIDYKDQKPNGPIIELLSVIAKELNFTLMMLTCFDQACLDGIKEKFYLYNLLSTKNLEAHALNMDVNPCWRNVMLNIECSPQLYVPPGDLYTSFEKVLLPFDNETWISLLVTFASSVAVTSIIYRFSKYVRSLVFGSAIKTPTFNIFRAFFGIGQTQLPRESFARLIFLSFIMWCLVVRTAYQGKLFEFTTTAIRKPELRTLEELRHQNFTLYLHKNQETSMTKKFIERVLNLKPNFIPVVEYTQVYIHNITDSSFTGAVLTCDIEHEMNIFYLKKPMSKRFVSTPISKSNYALGFMYPNLWNERLQELTEGFITGGIINMFLERFTKTGWNSERKDFETDKIVLNLSHLGFGFQICFFVLYLAFLVFLLELASFWVQKCLESIKQTKENSNNSFNHFTEHCMIFMSTLLIQITNAKPDAVEETKTLNQELFNSSKSVLSWESTLDQVPTLEEESEKSSIQILDEIIKEIDKTGHDLDNTDDSES</sequence>
<dbReference type="InterPro" id="IPR052192">
    <property type="entry name" value="Insect_Ionotropic_Sensory_Rcpt"/>
</dbReference>
<keyword evidence="7" id="KW-0325">Glycoprotein</keyword>
<name>A0A9N9SAR3_9DIPT</name>
<reference evidence="9" key="2">
    <citation type="submission" date="2022-10" db="EMBL/GenBank/DDBJ databases">
        <authorList>
            <consortium name="ENA_rothamsted_submissions"/>
            <consortium name="culmorum"/>
            <person name="King R."/>
        </authorList>
    </citation>
    <scope>NUCLEOTIDE SEQUENCE</scope>
</reference>